<dbReference type="SMART" id="SM00241">
    <property type="entry name" value="ZP"/>
    <property type="match status" value="1"/>
</dbReference>
<keyword evidence="3" id="KW-0245">EGF-like domain</keyword>
<dbReference type="PROSITE" id="PS00022">
    <property type="entry name" value="EGF_1"/>
    <property type="match status" value="1"/>
</dbReference>
<dbReference type="PANTHER" id="PTHR14002:SF20">
    <property type="entry name" value="ZONA PELLUCIDA-LIKE DOMAIN-CONTAINING PROTEIN 1"/>
    <property type="match status" value="1"/>
</dbReference>
<reference evidence="8" key="1">
    <citation type="submission" date="2020-04" db="EMBL/GenBank/DDBJ databases">
        <authorList>
            <person name="Neveu A P."/>
        </authorList>
    </citation>
    <scope>NUCLEOTIDE SEQUENCE</scope>
    <source>
        <tissue evidence="8">Whole embryo</tissue>
    </source>
</reference>
<evidence type="ECO:0000256" key="2">
    <source>
        <dbReference type="ARBA" id="ARBA00023157"/>
    </source>
</evidence>
<keyword evidence="4" id="KW-1133">Transmembrane helix</keyword>
<evidence type="ECO:0000313" key="8">
    <source>
        <dbReference type="EMBL" id="CAB3267158.1"/>
    </source>
</evidence>
<feature type="domain" description="ZP" evidence="7">
    <location>
        <begin position="227"/>
        <end position="503"/>
    </location>
</feature>
<dbReference type="InterPro" id="IPR042235">
    <property type="entry name" value="ZP-C_dom"/>
</dbReference>
<dbReference type="EMBL" id="LR791296">
    <property type="protein sequence ID" value="CAB3267158.1"/>
    <property type="molecule type" value="mRNA"/>
</dbReference>
<evidence type="ECO:0000256" key="1">
    <source>
        <dbReference type="ARBA" id="ARBA00022729"/>
    </source>
</evidence>
<evidence type="ECO:0000256" key="4">
    <source>
        <dbReference type="SAM" id="Phobius"/>
    </source>
</evidence>
<name>A0A6F9DVU5_9ASCI</name>
<feature type="disulfide bond" evidence="3">
    <location>
        <begin position="155"/>
        <end position="164"/>
    </location>
</feature>
<feature type="transmembrane region" description="Helical" evidence="4">
    <location>
        <begin position="583"/>
        <end position="609"/>
    </location>
</feature>
<dbReference type="PROSITE" id="PS51034">
    <property type="entry name" value="ZP_2"/>
    <property type="match status" value="1"/>
</dbReference>
<evidence type="ECO:0000259" key="7">
    <source>
        <dbReference type="PROSITE" id="PS51034"/>
    </source>
</evidence>
<accession>A0A6F9DVU5</accession>
<keyword evidence="2 3" id="KW-1015">Disulfide bond</keyword>
<evidence type="ECO:0000256" key="3">
    <source>
        <dbReference type="PROSITE-ProRule" id="PRU00076"/>
    </source>
</evidence>
<dbReference type="AlphaFoldDB" id="A0A6F9DVU5"/>
<dbReference type="Pfam" id="PF00100">
    <property type="entry name" value="Zona_pellucida"/>
    <property type="match status" value="1"/>
</dbReference>
<evidence type="ECO:0000256" key="5">
    <source>
        <dbReference type="SAM" id="SignalP"/>
    </source>
</evidence>
<gene>
    <name evidence="8" type="primary">Tnxb-001</name>
</gene>
<dbReference type="InterPro" id="IPR000742">
    <property type="entry name" value="EGF"/>
</dbReference>
<dbReference type="InterPro" id="IPR055355">
    <property type="entry name" value="ZP-C"/>
</dbReference>
<dbReference type="InterPro" id="IPR001507">
    <property type="entry name" value="ZP_dom"/>
</dbReference>
<evidence type="ECO:0000259" key="6">
    <source>
        <dbReference type="PROSITE" id="PS50026"/>
    </source>
</evidence>
<dbReference type="PROSITE" id="PS50026">
    <property type="entry name" value="EGF_3"/>
    <property type="match status" value="1"/>
</dbReference>
<organism evidence="8">
    <name type="scientific">Phallusia mammillata</name>
    <dbReference type="NCBI Taxonomy" id="59560"/>
    <lineage>
        <taxon>Eukaryota</taxon>
        <taxon>Metazoa</taxon>
        <taxon>Chordata</taxon>
        <taxon>Tunicata</taxon>
        <taxon>Ascidiacea</taxon>
        <taxon>Phlebobranchia</taxon>
        <taxon>Ascidiidae</taxon>
        <taxon>Phallusia</taxon>
    </lineage>
</organism>
<comment type="caution">
    <text evidence="3">Lacks conserved residue(s) required for the propagation of feature annotation.</text>
</comment>
<keyword evidence="4 8" id="KW-0812">Transmembrane</keyword>
<keyword evidence="1 5" id="KW-0732">Signal</keyword>
<feature type="signal peptide" evidence="5">
    <location>
        <begin position="1"/>
        <end position="22"/>
    </location>
</feature>
<protein>
    <submittedName>
        <fullName evidence="8">Transmembrane protein Vc569</fullName>
    </submittedName>
</protein>
<dbReference type="PANTHER" id="PTHR14002">
    <property type="entry name" value="ENDOGLIN/TGF-BETA RECEPTOR TYPE III"/>
    <property type="match status" value="1"/>
</dbReference>
<dbReference type="SUPFAM" id="SSF57196">
    <property type="entry name" value="EGF/Laminin"/>
    <property type="match status" value="1"/>
</dbReference>
<feature type="domain" description="EGF-like" evidence="6">
    <location>
        <begin position="125"/>
        <end position="165"/>
    </location>
</feature>
<sequence>MELHYLSLFFFFAACGVVLGEGQRKCEPVCEAHQACVIKQGVGFCETHVDGLVDVLCQALSCVNGTCEKVMEVNEHGAYIHLVCDCEEGYVGLACDVKCPYCDASYQVCLLSQDNEAVCQVLPPEDWNCADGTCLNGGSCNNLTNANENTTLCNCAENYEGMTCGSLKKGGRQFVPEIIIDENVCQPNPCGGDCECKPSCKHELGYYCVSEDGYIGKNCDIAIPFVLCTENNIEIEVSSLFYQEFDKEIGNSYIYVSPEADSTDRCIAYSTLVNTFKVVIPLPFTDCMTTIDTNDVVASGISFMNKLWINRNTGGPFDMPVPVLNFTCIYARDYTATTSLMPLVDENVAVISKSGSFAAEFSLCKQEICDNSCPSYLQVHNAAVYTVGQMIHFNVKIITKQDEIFPGAQFVTTLEKIFLSCSSDRFDMDSMLTMMATAGCPSADQMFSFTMRSGATSTPQSVCGSIQVPRSTADNCQQIYIHAEILLCLTGDLQTCSSDNGNNFCTSAARKRRSAEENLAFAVIGPITIIPGSKGHKIEDLYLQGTTEGIVTFKDDVILPDLVVKPNLKESPVMSTTANDIAYYSPVILIIGIVSFAISCITIVAFILVRLFRFRHQPPPNKAMEMFPQTA</sequence>
<dbReference type="Gene3D" id="2.60.40.4100">
    <property type="entry name" value="Zona pellucida, ZP-C domain"/>
    <property type="match status" value="1"/>
</dbReference>
<keyword evidence="4" id="KW-0472">Membrane</keyword>
<dbReference type="Gene3D" id="2.10.25.10">
    <property type="entry name" value="Laminin"/>
    <property type="match status" value="1"/>
</dbReference>
<dbReference type="SMART" id="SM00181">
    <property type="entry name" value="EGF"/>
    <property type="match status" value="2"/>
</dbReference>
<proteinExistence type="evidence at transcript level"/>
<feature type="chain" id="PRO_5026308135" evidence="5">
    <location>
        <begin position="23"/>
        <end position="631"/>
    </location>
</feature>